<proteinExistence type="inferred from homology"/>
<dbReference type="GO" id="GO:0016491">
    <property type="term" value="F:oxidoreductase activity"/>
    <property type="evidence" value="ECO:0007669"/>
    <property type="project" value="UniProtKB-KW"/>
</dbReference>
<dbReference type="Gene3D" id="2.60.120.330">
    <property type="entry name" value="B-lactam Antibiotic, Isopenicillin N Synthase, Chain"/>
    <property type="match status" value="1"/>
</dbReference>
<comment type="pathway">
    <text evidence="1">Antibiotic biosynthesis.</text>
</comment>
<keyword evidence="2" id="KW-0560">Oxidoreductase</keyword>
<evidence type="ECO:0000259" key="3">
    <source>
        <dbReference type="PROSITE" id="PS51471"/>
    </source>
</evidence>
<feature type="domain" description="Fe2OG dioxygenase" evidence="3">
    <location>
        <begin position="161"/>
        <end position="265"/>
    </location>
</feature>
<evidence type="ECO:0000313" key="5">
    <source>
        <dbReference type="Proteomes" id="UP000481033"/>
    </source>
</evidence>
<dbReference type="RefSeq" id="WP_163696834.1">
    <property type="nucleotide sequence ID" value="NZ_QXHD01000004.1"/>
</dbReference>
<evidence type="ECO:0000256" key="2">
    <source>
        <dbReference type="RuleBase" id="RU003682"/>
    </source>
</evidence>
<dbReference type="Proteomes" id="UP000481033">
    <property type="component" value="Unassembled WGS sequence"/>
</dbReference>
<gene>
    <name evidence="4" type="ORF">DXZ20_05140</name>
</gene>
<dbReference type="SUPFAM" id="SSF51197">
    <property type="entry name" value="Clavaminate synthase-like"/>
    <property type="match status" value="1"/>
</dbReference>
<keyword evidence="2" id="KW-0408">Iron</keyword>
<accession>A0A6M0RH66</accession>
<dbReference type="GO" id="GO:0046872">
    <property type="term" value="F:metal ion binding"/>
    <property type="evidence" value="ECO:0007669"/>
    <property type="project" value="UniProtKB-KW"/>
</dbReference>
<organism evidence="4 5">
    <name type="scientific">Adonisia turfae CCMR0081</name>
    <dbReference type="NCBI Taxonomy" id="2292702"/>
    <lineage>
        <taxon>Bacteria</taxon>
        <taxon>Bacillati</taxon>
        <taxon>Cyanobacteriota</taxon>
        <taxon>Adonisia</taxon>
        <taxon>Adonisia turfae</taxon>
    </lineage>
</organism>
<protein>
    <submittedName>
        <fullName evidence="4">Isopenicillin N synthase family oxygenase</fullName>
    </submittedName>
</protein>
<dbReference type="EMBL" id="QXHD01000004">
    <property type="protein sequence ID" value="NEZ55072.1"/>
    <property type="molecule type" value="Genomic_DNA"/>
</dbReference>
<comment type="caution">
    <text evidence="4">The sequence shown here is derived from an EMBL/GenBank/DDBJ whole genome shotgun (WGS) entry which is preliminary data.</text>
</comment>
<dbReference type="PRINTS" id="PR00682">
    <property type="entry name" value="IPNSYNTHASE"/>
</dbReference>
<dbReference type="InterPro" id="IPR044861">
    <property type="entry name" value="IPNS-like_FE2OG_OXY"/>
</dbReference>
<dbReference type="Pfam" id="PF14226">
    <property type="entry name" value="DIOX_N"/>
    <property type="match status" value="1"/>
</dbReference>
<dbReference type="InterPro" id="IPR027443">
    <property type="entry name" value="IPNS-like_sf"/>
</dbReference>
<name>A0A6M0RH66_9CYAN</name>
<sequence>MTTAILPALDRQTFLHGSPGQQQEFVLALGQALKTVGFFALENHGIVGSLIKSAYDAAANFFTLPEATKQNYERPDINQQRGFTRFGQEHAKDSDAPDLKEFWHVGREAELANPWPQEVPTFQPLMSALYRELEACAADLLKACALYLDLPANFFDKEARQGKSILRILHYPPLPETIPPKSLRAAPHEDINLITLLCESTGPGLELLQADGSWLTIESLPGQIIVDTGDMLQALSNGVFKSTTHRVVNMDGRDRRFSLPFFMHPRPDFDLTPLPNCIQRTGGTPKFPTQTAGQYLQQRLQEIGLA</sequence>
<dbReference type="InterPro" id="IPR050231">
    <property type="entry name" value="Iron_ascorbate_oxido_reductase"/>
</dbReference>
<keyword evidence="2" id="KW-0479">Metal-binding</keyword>
<keyword evidence="5" id="KW-1185">Reference proteome</keyword>
<evidence type="ECO:0000256" key="1">
    <source>
        <dbReference type="ARBA" id="ARBA00004792"/>
    </source>
</evidence>
<dbReference type="AlphaFoldDB" id="A0A6M0RH66"/>
<dbReference type="PANTHER" id="PTHR47990">
    <property type="entry name" value="2-OXOGLUTARATE (2OG) AND FE(II)-DEPENDENT OXYGENASE SUPERFAMILY PROTEIN-RELATED"/>
    <property type="match status" value="1"/>
</dbReference>
<dbReference type="InterPro" id="IPR026992">
    <property type="entry name" value="DIOX_N"/>
</dbReference>
<dbReference type="Pfam" id="PF03171">
    <property type="entry name" value="2OG-FeII_Oxy"/>
    <property type="match status" value="1"/>
</dbReference>
<dbReference type="InterPro" id="IPR005123">
    <property type="entry name" value="Oxoglu/Fe-dep_dioxygenase_dom"/>
</dbReference>
<dbReference type="PROSITE" id="PS51471">
    <property type="entry name" value="FE2OG_OXY"/>
    <property type="match status" value="1"/>
</dbReference>
<reference evidence="4 5" key="1">
    <citation type="journal article" date="2020" name="Microb. Ecol.">
        <title>Ecogenomics of the Marine Benthic Filamentous Cyanobacterium Adonisia.</title>
        <authorList>
            <person name="Walter J.M."/>
            <person name="Coutinho F.H."/>
            <person name="Leomil L."/>
            <person name="Hargreaves P.I."/>
            <person name="Campeao M.E."/>
            <person name="Vieira V.V."/>
            <person name="Silva B.S."/>
            <person name="Fistarol G.O."/>
            <person name="Salomon P.S."/>
            <person name="Sawabe T."/>
            <person name="Mino S."/>
            <person name="Hosokawa M."/>
            <person name="Miyashita H."/>
            <person name="Maruyama F."/>
            <person name="van Verk M.C."/>
            <person name="Dutilh B.E."/>
            <person name="Thompson C.C."/>
            <person name="Thompson F.L."/>
        </authorList>
    </citation>
    <scope>NUCLEOTIDE SEQUENCE [LARGE SCALE GENOMIC DNA]</scope>
    <source>
        <strain evidence="4 5">CCMR0081</strain>
    </source>
</reference>
<evidence type="ECO:0000313" key="4">
    <source>
        <dbReference type="EMBL" id="NEZ55072.1"/>
    </source>
</evidence>
<comment type="similarity">
    <text evidence="2">Belongs to the iron/ascorbate-dependent oxidoreductase family.</text>
</comment>